<accession>A0A3D9CIT0</accession>
<organism evidence="1 2">
    <name type="scientific">Epilithonimonas hispanica</name>
    <dbReference type="NCBI Taxonomy" id="358687"/>
    <lineage>
        <taxon>Bacteria</taxon>
        <taxon>Pseudomonadati</taxon>
        <taxon>Bacteroidota</taxon>
        <taxon>Flavobacteriia</taxon>
        <taxon>Flavobacteriales</taxon>
        <taxon>Weeksellaceae</taxon>
        <taxon>Chryseobacterium group</taxon>
        <taxon>Epilithonimonas</taxon>
    </lineage>
</organism>
<dbReference type="EMBL" id="QNUG01000084">
    <property type="protein sequence ID" value="REC65661.1"/>
    <property type="molecule type" value="Genomic_DNA"/>
</dbReference>
<protein>
    <recommendedName>
        <fullName evidence="3">Toprim domain-containing protein</fullName>
    </recommendedName>
</protein>
<reference evidence="1 2" key="1">
    <citation type="journal article" date="2006" name="Int. J. Syst. Evol. Microbiol.">
        <title>Chryseobacterium hispanicum sp. nov., isolated from the drinking water distribution system of Sevilla, Spain.</title>
        <authorList>
            <person name="Gallego V."/>
            <person name="Garcia M.T."/>
            <person name="Ventosa A."/>
        </authorList>
    </citation>
    <scope>NUCLEOTIDE SEQUENCE [LARGE SCALE GENOMIC DNA]</scope>
    <source>
        <strain evidence="1 2">KCTC 22104</strain>
    </source>
</reference>
<comment type="caution">
    <text evidence="1">The sequence shown here is derived from an EMBL/GenBank/DDBJ whole genome shotgun (WGS) entry which is preliminary data.</text>
</comment>
<name>A0A3D9CIT0_9FLAO</name>
<dbReference type="AlphaFoldDB" id="A0A3D9CIT0"/>
<dbReference type="OrthoDB" id="8536512at2"/>
<evidence type="ECO:0008006" key="3">
    <source>
        <dbReference type="Google" id="ProtNLM"/>
    </source>
</evidence>
<proteinExistence type="predicted"/>
<evidence type="ECO:0000313" key="1">
    <source>
        <dbReference type="EMBL" id="REC65661.1"/>
    </source>
</evidence>
<dbReference type="Gene3D" id="3.40.1360.10">
    <property type="match status" value="1"/>
</dbReference>
<evidence type="ECO:0000313" key="2">
    <source>
        <dbReference type="Proteomes" id="UP000256326"/>
    </source>
</evidence>
<sequence>MVNLTVFSSYEIRSSFSKICLGKKDITTIKNNSANLKVFEGFTDYLSHKILEPEKTPSDYLILNSVAMVHKASGLFGNYKSVEMYLDNDRAGEQCRDSILKIFPEADDRSNEYFPHQDLNDFLISQEEKTLENKLEKNQTAIHEPEGNRNIYRRKR</sequence>
<dbReference type="Pfam" id="PF13155">
    <property type="entry name" value="Toprim_2"/>
    <property type="match status" value="1"/>
</dbReference>
<keyword evidence="2" id="KW-1185">Reference proteome</keyword>
<gene>
    <name evidence="1" type="ORF">DRF58_17700</name>
</gene>
<dbReference type="Proteomes" id="UP000256326">
    <property type="component" value="Unassembled WGS sequence"/>
</dbReference>